<organism evidence="4 5">
    <name type="scientific">Mesorhabditis belari</name>
    <dbReference type="NCBI Taxonomy" id="2138241"/>
    <lineage>
        <taxon>Eukaryota</taxon>
        <taxon>Metazoa</taxon>
        <taxon>Ecdysozoa</taxon>
        <taxon>Nematoda</taxon>
        <taxon>Chromadorea</taxon>
        <taxon>Rhabditida</taxon>
        <taxon>Rhabditina</taxon>
        <taxon>Rhabditomorpha</taxon>
        <taxon>Rhabditoidea</taxon>
        <taxon>Rhabditidae</taxon>
        <taxon>Mesorhabditinae</taxon>
        <taxon>Mesorhabditis</taxon>
    </lineage>
</organism>
<dbReference type="GO" id="GO:0032456">
    <property type="term" value="P:endocytic recycling"/>
    <property type="evidence" value="ECO:0007669"/>
    <property type="project" value="TreeGrafter"/>
</dbReference>
<dbReference type="WBParaSite" id="MBELARI_LOCUS13052">
    <property type="protein sequence ID" value="MBELARI_LOCUS13052"/>
    <property type="gene ID" value="MBELARI_LOCUS13052"/>
</dbReference>
<name>A0AAF3J312_9BILA</name>
<evidence type="ECO:0000256" key="1">
    <source>
        <dbReference type="ARBA" id="ARBA00006080"/>
    </source>
</evidence>
<sequence length="695" mass="78002">MEPSTSGSIFDIKSRNFDVDAYISAQLKRKTLDELIKNEEEMVTSVRRLDSDVHQIVYENYNKFLTATNTVRKIQDEFSGLETGMSEIGSSMGKIQSLIGDLGGVLGRQHTDIAQLARSYRAVKSVQFIFHLPVTLQNYLDERKFATLIRIYLLAKSSLTAYSDLDKVSSVLNKCESIVKEAEGELRLLITSGQIDNTEEIVQAVELLEKLGVSKDDLQVDFLIAAQKCLKNDLVGLETKVEDVLDLVDRGCGTFLPNLTLFVDLHNRLFPETSQELLECVQELLTEFHAIVKRLFLSSGDPKDCSIVVRALDRYYRKMNACSQVLTSLNFSDDCIVLINEVSRHQMKISRIKIVDQLESAFQELRELVLSDGVDLSSCFPRLEQLLVFNVKTSLANLLLFTASDVTFSAIPASLFQNNFAISVHEDLLVGALIDVAEAVKKYSGASNETRFISPLVLLVIGVFLHHIAVKSTHYLMRLCEEQFLLVEKKNKKLTSVETVVGKLREAAQEVMKRFVDHKGLSCGESLAKAVESSSQLSTTPVGVRSAVRRVVDEIRELDTLLAQMLNDGKRELKSARVPRATIDTFQRDTLWSERVDFHDIIHFNRGSIISGVVKMFLKIFIEAVRAQTFGKHAIEQVQVDCYYLQRNLAPLVADEVIVNSLTDAALSSALKRSLDPVLLHPNKLMQLCEQSQQT</sequence>
<keyword evidence="3" id="KW-0333">Golgi apparatus</keyword>
<dbReference type="GO" id="GO:0048193">
    <property type="term" value="P:Golgi vesicle transport"/>
    <property type="evidence" value="ECO:0007669"/>
    <property type="project" value="TreeGrafter"/>
</dbReference>
<proteinExistence type="inferred from homology"/>
<dbReference type="Proteomes" id="UP000887575">
    <property type="component" value="Unassembled WGS sequence"/>
</dbReference>
<dbReference type="PANTHER" id="PTHR15954:SF4">
    <property type="entry name" value="VACUOLAR PROTEIN SORTING-ASSOCIATED PROTEIN 51 HOMOLOG"/>
    <property type="match status" value="1"/>
</dbReference>
<dbReference type="GO" id="GO:0042147">
    <property type="term" value="P:retrograde transport, endosome to Golgi"/>
    <property type="evidence" value="ECO:0007669"/>
    <property type="project" value="UniProtKB-UniRule"/>
</dbReference>
<keyword evidence="4" id="KW-1185">Reference proteome</keyword>
<dbReference type="Pfam" id="PF08700">
    <property type="entry name" value="VPS51_Exo84_N"/>
    <property type="match status" value="1"/>
</dbReference>
<dbReference type="GO" id="GO:0005829">
    <property type="term" value="C:cytosol"/>
    <property type="evidence" value="ECO:0007669"/>
    <property type="project" value="GOC"/>
</dbReference>
<dbReference type="GO" id="GO:0007041">
    <property type="term" value="P:lysosomal transport"/>
    <property type="evidence" value="ECO:0007669"/>
    <property type="project" value="TreeGrafter"/>
</dbReference>
<evidence type="ECO:0000256" key="3">
    <source>
        <dbReference type="RuleBase" id="RU368010"/>
    </source>
</evidence>
<comment type="subunit">
    <text evidence="3">Component of the Golgi-associated retrograde protein (GARP) complex.</text>
</comment>
<evidence type="ECO:0000313" key="4">
    <source>
        <dbReference type="Proteomes" id="UP000887575"/>
    </source>
</evidence>
<comment type="similarity">
    <text evidence="1 3">Belongs to the VPS51 family.</text>
</comment>
<dbReference type="PANTHER" id="PTHR15954">
    <property type="entry name" value="VACUOLAR PROTEIN SORTING-ASSOCIATED PROTEIN 51 HOMOLOG"/>
    <property type="match status" value="1"/>
</dbReference>
<reference evidence="5" key="1">
    <citation type="submission" date="2024-02" db="UniProtKB">
        <authorList>
            <consortium name="WormBaseParasite"/>
        </authorList>
    </citation>
    <scope>IDENTIFICATION</scope>
</reference>
<comment type="subcellular location">
    <subcellularLocation>
        <location evidence="3">Golgi apparatus</location>
        <location evidence="3">trans-Golgi network</location>
    </subcellularLocation>
</comment>
<keyword evidence="3" id="KW-0653">Protein transport</keyword>
<evidence type="ECO:0000313" key="5">
    <source>
        <dbReference type="WBParaSite" id="MBELARI_LOCUS13052"/>
    </source>
</evidence>
<dbReference type="InterPro" id="IPR014812">
    <property type="entry name" value="Vps51"/>
</dbReference>
<keyword evidence="3" id="KW-0445">Lipid transport</keyword>
<accession>A0AAF3J312</accession>
<evidence type="ECO:0000256" key="2">
    <source>
        <dbReference type="ARBA" id="ARBA00016122"/>
    </source>
</evidence>
<dbReference type="AlphaFoldDB" id="A0AAF3J312"/>
<dbReference type="GO" id="GO:0007030">
    <property type="term" value="P:Golgi organization"/>
    <property type="evidence" value="ECO:0007669"/>
    <property type="project" value="UniProtKB-UniRule"/>
</dbReference>
<keyword evidence="3" id="KW-0813">Transport</keyword>
<protein>
    <recommendedName>
        <fullName evidence="2 3">Vacuolar protein sorting-associated protein 51 homolog</fullName>
    </recommendedName>
</protein>
<dbReference type="GO" id="GO:0016020">
    <property type="term" value="C:membrane"/>
    <property type="evidence" value="ECO:0007669"/>
    <property type="project" value="TreeGrafter"/>
</dbReference>
<dbReference type="GO" id="GO:0015031">
    <property type="term" value="P:protein transport"/>
    <property type="evidence" value="ECO:0007669"/>
    <property type="project" value="UniProtKB-UniRule"/>
</dbReference>
<dbReference type="GO" id="GO:1990745">
    <property type="term" value="C:EARP complex"/>
    <property type="evidence" value="ECO:0007669"/>
    <property type="project" value="TreeGrafter"/>
</dbReference>
<comment type="function">
    <text evidence="3">Acts as component of the GARP complex that is involved in retrograde transport from early and late endosomes to the trans-Golgi network (TGN).</text>
</comment>
<dbReference type="GO" id="GO:0006869">
    <property type="term" value="P:lipid transport"/>
    <property type="evidence" value="ECO:0007669"/>
    <property type="project" value="UniProtKB-UniRule"/>
</dbReference>
<dbReference type="GO" id="GO:0000938">
    <property type="term" value="C:GARP complex"/>
    <property type="evidence" value="ECO:0007669"/>
    <property type="project" value="UniProtKB-UniRule"/>
</dbReference>